<dbReference type="EMBL" id="CP124756">
    <property type="protein sequence ID" value="WGZ95426.1"/>
    <property type="molecule type" value="Genomic_DNA"/>
</dbReference>
<gene>
    <name evidence="4" type="ORF">QJT81_05420</name>
</gene>
<evidence type="ECO:0000256" key="2">
    <source>
        <dbReference type="ARBA" id="ARBA00022969"/>
    </source>
</evidence>
<evidence type="ECO:0000256" key="3">
    <source>
        <dbReference type="SAM" id="MobiDB-lite"/>
    </source>
</evidence>
<dbReference type="KEGG" id="tput:QJT81_05420"/>
<dbReference type="GO" id="GO:0003810">
    <property type="term" value="F:protein-glutamine gamma-glutamyltransferase activity"/>
    <property type="evidence" value="ECO:0007669"/>
    <property type="project" value="InterPro"/>
</dbReference>
<dbReference type="AlphaFoldDB" id="A0AA95HJD7"/>
<evidence type="ECO:0000313" key="4">
    <source>
        <dbReference type="EMBL" id="WGZ95426.1"/>
    </source>
</evidence>
<sequence length="322" mass="35192">MADSKGNIPTGQTLSVQDGTNADQHLSAGDTLIVKNAAGGEVSRKTLTTEDMYDLRFRDNMVKTANSLGEGWTFSEALVQIKDGQLPQAETRTYTASNGSASTETVLERNNYWEVVQRGSNRYLLMRETDPTGQPVKPSEAINDVFNNRQNYAFDCASPMRLLNLKATLDTIGAGDFDNKAGRLQISSWYDQHDSSGFDGGFSTKVRTAQAGEINVDGVSNLKGETALFDPNKGDALIPGSAYYFDLPGDNKSSSQGWNAVYLGRNDNGSYRFWSSSIGNVDVSFGENNWFAQDSFKGYYLGAVNANPNVARLQNWDASRSV</sequence>
<dbReference type="InterPro" id="IPR020916">
    <property type="entry name" value="Gln_gamma-glutamylTfrase_bac"/>
</dbReference>
<keyword evidence="1" id="KW-0808">Transferase</keyword>
<keyword evidence="2" id="KW-0749">Sporulation</keyword>
<dbReference type="GO" id="GO:0030435">
    <property type="term" value="P:sporulation resulting in formation of a cellular spore"/>
    <property type="evidence" value="ECO:0007669"/>
    <property type="project" value="UniProtKB-KW"/>
</dbReference>
<proteinExistence type="predicted"/>
<organism evidence="4">
    <name type="scientific">Candidatus Thiothrix putei</name>
    <dbReference type="NCBI Taxonomy" id="3080811"/>
    <lineage>
        <taxon>Bacteria</taxon>
        <taxon>Pseudomonadati</taxon>
        <taxon>Pseudomonadota</taxon>
        <taxon>Gammaproteobacteria</taxon>
        <taxon>Thiotrichales</taxon>
        <taxon>Thiotrichaceae</taxon>
        <taxon>Thiothrix</taxon>
    </lineage>
</organism>
<reference evidence="4" key="1">
    <citation type="journal article" date="2023" name="Int. J. Mol. Sci.">
        <title>Metagenomics Revealed a New Genus 'Candidatus Thiocaldithrix dubininis' gen. nov., sp. nov. and a New Species 'Candidatus Thiothrix putei' sp. nov. in the Family Thiotrichaceae, Some Members of Which Have Traits of Both Na+- and H+-Motive Energetics.</title>
        <authorList>
            <person name="Ravin N.V."/>
            <person name="Muntyan M.S."/>
            <person name="Smolyakov D.D."/>
            <person name="Rudenko T.S."/>
            <person name="Beletsky A.V."/>
            <person name="Mardanov A.V."/>
            <person name="Grabovich M.Y."/>
        </authorList>
    </citation>
    <scope>NUCLEOTIDE SEQUENCE</scope>
    <source>
        <strain evidence="4">GKL-02</strain>
    </source>
</reference>
<name>A0AA95HJD7_9GAMM</name>
<dbReference type="Pfam" id="PF20085">
    <property type="entry name" value="TGL"/>
    <property type="match status" value="1"/>
</dbReference>
<protein>
    <submittedName>
        <fullName evidence="4">Uncharacterized protein</fullName>
    </submittedName>
</protein>
<evidence type="ECO:0000256" key="1">
    <source>
        <dbReference type="ARBA" id="ARBA00022679"/>
    </source>
</evidence>
<dbReference type="Proteomes" id="UP001301326">
    <property type="component" value="Chromosome"/>
</dbReference>
<reference evidence="4" key="2">
    <citation type="submission" date="2023-04" db="EMBL/GenBank/DDBJ databases">
        <authorList>
            <person name="Beletskiy A.V."/>
            <person name="Mardanov A.V."/>
            <person name="Ravin N.V."/>
        </authorList>
    </citation>
    <scope>NUCLEOTIDE SEQUENCE</scope>
    <source>
        <strain evidence="4">GKL-02</strain>
    </source>
</reference>
<accession>A0AA95HJD7</accession>
<feature type="compositionally biased region" description="Polar residues" evidence="3">
    <location>
        <begin position="7"/>
        <end position="22"/>
    </location>
</feature>
<feature type="region of interest" description="Disordered" evidence="3">
    <location>
        <begin position="1"/>
        <end position="22"/>
    </location>
</feature>